<reference evidence="2 3" key="1">
    <citation type="submission" date="2020-07" db="EMBL/GenBank/DDBJ databases">
        <title>Sequencing the genomes of 1000 actinobacteria strains.</title>
        <authorList>
            <person name="Klenk H.-P."/>
        </authorList>
    </citation>
    <scope>NUCLEOTIDE SEQUENCE [LARGE SCALE GENOMIC DNA]</scope>
    <source>
        <strain evidence="2 3">DSM 18248</strain>
    </source>
</reference>
<dbReference type="RefSeq" id="WP_179530394.1">
    <property type="nucleotide sequence ID" value="NZ_BAAAPP010000012.1"/>
</dbReference>
<evidence type="ECO:0000313" key="3">
    <source>
        <dbReference type="Proteomes" id="UP000537326"/>
    </source>
</evidence>
<feature type="transmembrane region" description="Helical" evidence="1">
    <location>
        <begin position="106"/>
        <end position="130"/>
    </location>
</feature>
<keyword evidence="1" id="KW-1133">Transmembrane helix</keyword>
<name>A0A7Y9YCK6_9ACTN</name>
<keyword evidence="3" id="KW-1185">Reference proteome</keyword>
<keyword evidence="1" id="KW-0812">Transmembrane</keyword>
<protein>
    <recommendedName>
        <fullName evidence="4">DUF1440 domain-containing protein</fullName>
    </recommendedName>
</protein>
<dbReference type="Proteomes" id="UP000537326">
    <property type="component" value="Unassembled WGS sequence"/>
</dbReference>
<feature type="transmembrane region" description="Helical" evidence="1">
    <location>
        <begin position="142"/>
        <end position="164"/>
    </location>
</feature>
<sequence length="180" mass="19165">MHIRQAALDLILAAAAGYVGTKAMEPVSMKLYDMESAADREREDAVRPGPPYRIAAEKLSRHVGLDLSDEQLDRLSLAFHYGLAIQWAPLYPLLRRSTGWSPPIAGLATGAAMSIVADELITPAFGFSAANLDYPLSTHLRGVIAHLVFGLAVAGTVEAGWAVGRGRTSTANRRVGTSGP</sequence>
<dbReference type="AlphaFoldDB" id="A0A7Y9YCK6"/>
<keyword evidence="1" id="KW-0472">Membrane</keyword>
<comment type="caution">
    <text evidence="2">The sequence shown here is derived from an EMBL/GenBank/DDBJ whole genome shotgun (WGS) entry which is preliminary data.</text>
</comment>
<dbReference type="EMBL" id="JACBZI010000001">
    <property type="protein sequence ID" value="NYI09404.1"/>
    <property type="molecule type" value="Genomic_DNA"/>
</dbReference>
<evidence type="ECO:0008006" key="4">
    <source>
        <dbReference type="Google" id="ProtNLM"/>
    </source>
</evidence>
<organism evidence="2 3">
    <name type="scientific">Nocardioides marinus</name>
    <dbReference type="NCBI Taxonomy" id="374514"/>
    <lineage>
        <taxon>Bacteria</taxon>
        <taxon>Bacillati</taxon>
        <taxon>Actinomycetota</taxon>
        <taxon>Actinomycetes</taxon>
        <taxon>Propionibacteriales</taxon>
        <taxon>Nocardioidaceae</taxon>
        <taxon>Nocardioides</taxon>
    </lineage>
</organism>
<gene>
    <name evidence="2" type="ORF">BKA05_000919</name>
</gene>
<proteinExistence type="predicted"/>
<accession>A0A7Y9YCK6</accession>
<evidence type="ECO:0000256" key="1">
    <source>
        <dbReference type="SAM" id="Phobius"/>
    </source>
</evidence>
<evidence type="ECO:0000313" key="2">
    <source>
        <dbReference type="EMBL" id="NYI09404.1"/>
    </source>
</evidence>